<dbReference type="OrthoDB" id="100605at2"/>
<dbReference type="SUPFAM" id="SSF55486">
    <property type="entry name" value="Metalloproteases ('zincins'), catalytic domain"/>
    <property type="match status" value="1"/>
</dbReference>
<reference evidence="3 4" key="1">
    <citation type="submission" date="2018-03" db="EMBL/GenBank/DDBJ databases">
        <title>Genomic Encyclopedia of Type Strains, Phase III (KMG-III): the genomes of soil and plant-associated and newly described type strains.</title>
        <authorList>
            <person name="Whitman W."/>
        </authorList>
    </citation>
    <scope>NUCLEOTIDE SEQUENCE [LARGE SCALE GENOMIC DNA]</scope>
    <source>
        <strain evidence="3 4">CGMCC 1.12700</strain>
    </source>
</reference>
<organism evidence="3 4">
    <name type="scientific">Taibaiella chishuiensis</name>
    <dbReference type="NCBI Taxonomy" id="1434707"/>
    <lineage>
        <taxon>Bacteria</taxon>
        <taxon>Pseudomonadati</taxon>
        <taxon>Bacteroidota</taxon>
        <taxon>Chitinophagia</taxon>
        <taxon>Chitinophagales</taxon>
        <taxon>Chitinophagaceae</taxon>
        <taxon>Taibaiella</taxon>
    </lineage>
</organism>
<dbReference type="AlphaFoldDB" id="A0A2P8DC35"/>
<feature type="chain" id="PRO_5015158094" description="Peptidase M1 membrane alanine aminopeptidase domain-containing protein" evidence="1">
    <location>
        <begin position="27"/>
        <end position="675"/>
    </location>
</feature>
<keyword evidence="1" id="KW-0732">Signal</keyword>
<feature type="signal peptide" evidence="1">
    <location>
        <begin position="1"/>
        <end position="26"/>
    </location>
</feature>
<evidence type="ECO:0000259" key="2">
    <source>
        <dbReference type="Pfam" id="PF01433"/>
    </source>
</evidence>
<dbReference type="Pfam" id="PF01433">
    <property type="entry name" value="Peptidase_M1"/>
    <property type="match status" value="1"/>
</dbReference>
<accession>A0A2P8DC35</accession>
<dbReference type="InterPro" id="IPR014782">
    <property type="entry name" value="Peptidase_M1_dom"/>
</dbReference>
<feature type="domain" description="Peptidase M1 membrane alanine aminopeptidase" evidence="2">
    <location>
        <begin position="293"/>
        <end position="449"/>
    </location>
</feature>
<dbReference type="Gene3D" id="1.25.40.10">
    <property type="entry name" value="Tetratricopeptide repeat domain"/>
    <property type="match status" value="1"/>
</dbReference>
<dbReference type="Proteomes" id="UP000240572">
    <property type="component" value="Unassembled WGS sequence"/>
</dbReference>
<name>A0A2P8DC35_9BACT</name>
<evidence type="ECO:0000256" key="1">
    <source>
        <dbReference type="SAM" id="SignalP"/>
    </source>
</evidence>
<gene>
    <name evidence="3" type="ORF">B0I18_101943</name>
</gene>
<dbReference type="Gene3D" id="1.10.390.10">
    <property type="entry name" value="Neutral Protease Domain 2"/>
    <property type="match status" value="1"/>
</dbReference>
<evidence type="ECO:0000313" key="4">
    <source>
        <dbReference type="Proteomes" id="UP000240572"/>
    </source>
</evidence>
<sequence>MGQVIRVLKNRILVCLAVFCPLLAAAQQDLHYELTVRANLAGKTFSVNGSMSFLAGPSATDTLSVTLHKCAAPPVLRLKCPSGQLAGIDTSTNETGDRVYRFRFLKRLAAGTRLEFDYRYERGAAPAFQYYIDPTFCMAGGYGSAWYPQVSAATGTGAEEVMRGTAHIKVVLPKPLVAVMAAASQSTTMQGQSVTYDFRYARPDIFSLYIGAYRRQEVKGPIPFYYFSMDPETQVAELSVKASEVLNYLVSLFGPLAIPHFSVIEFPDEVSERTGIGGASIMGGIVMPAHAMKRFNYALFGHEFSHQWWGNKVLVRGTKGGPMLSEGLAQYGSLQVVQHFDSAQALLYRKTGYPGYIPDQCGLGYLKNAAAGIDAPLAELTDANGHTIGNSKGFLVLELLSRVMGKETFHKTLRHIADQYSVPGLRWEDFLQELETAHGGSLQWFYSQWFDRTGAPAWNTAWQQSQDELLLTVTQTGSSYRLPLDVLITCAGGERILQQVWISGRETLLRFPVPGRVTTVQLDPYFKIIHWDDTLTPMARELSKVQRVQQLRAEQKPEAAETLAWSYLQAGFPEDRYGTEFHLWYNLGRIKGILGKEEEALSCYQDALRCAVRSPELLAYTYYRIAQIAQRKRDAALLLWACDQALKADALYDRQDDMQTLIGQLKTAGMPAQKN</sequence>
<keyword evidence="4" id="KW-1185">Reference proteome</keyword>
<dbReference type="InterPro" id="IPR011990">
    <property type="entry name" value="TPR-like_helical_dom_sf"/>
</dbReference>
<comment type="caution">
    <text evidence="3">The sequence shown here is derived from an EMBL/GenBank/DDBJ whole genome shotgun (WGS) entry which is preliminary data.</text>
</comment>
<proteinExistence type="predicted"/>
<evidence type="ECO:0000313" key="3">
    <source>
        <dbReference type="EMBL" id="PSK94783.1"/>
    </source>
</evidence>
<dbReference type="GO" id="GO:0008237">
    <property type="term" value="F:metallopeptidase activity"/>
    <property type="evidence" value="ECO:0007669"/>
    <property type="project" value="InterPro"/>
</dbReference>
<dbReference type="EMBL" id="PYGD01000001">
    <property type="protein sequence ID" value="PSK94783.1"/>
    <property type="molecule type" value="Genomic_DNA"/>
</dbReference>
<dbReference type="RefSeq" id="WP_106521470.1">
    <property type="nucleotide sequence ID" value="NZ_PYGD01000001.1"/>
</dbReference>
<dbReference type="InterPro" id="IPR027268">
    <property type="entry name" value="Peptidase_M4/M1_CTD_sf"/>
</dbReference>
<protein>
    <recommendedName>
        <fullName evidence="2">Peptidase M1 membrane alanine aminopeptidase domain-containing protein</fullName>
    </recommendedName>
</protein>
<dbReference type="SUPFAM" id="SSF48452">
    <property type="entry name" value="TPR-like"/>
    <property type="match status" value="1"/>
</dbReference>
<dbReference type="GO" id="GO:0008270">
    <property type="term" value="F:zinc ion binding"/>
    <property type="evidence" value="ECO:0007669"/>
    <property type="project" value="InterPro"/>
</dbReference>